<name>X0X0U5_9ZZZZ</name>
<evidence type="ECO:0008006" key="2">
    <source>
        <dbReference type="Google" id="ProtNLM"/>
    </source>
</evidence>
<dbReference type="AlphaFoldDB" id="X0X0U5"/>
<sequence>MDLGIKDRVALVTGAGRGIGRQICLTLGQEGAKVAVNDVFQERADA</sequence>
<dbReference type="EMBL" id="BARS01030163">
    <property type="protein sequence ID" value="GAG18626.1"/>
    <property type="molecule type" value="Genomic_DNA"/>
</dbReference>
<dbReference type="Gene3D" id="3.40.50.720">
    <property type="entry name" value="NAD(P)-binding Rossmann-like Domain"/>
    <property type="match status" value="1"/>
</dbReference>
<dbReference type="InterPro" id="IPR002347">
    <property type="entry name" value="SDR_fam"/>
</dbReference>
<evidence type="ECO:0000313" key="1">
    <source>
        <dbReference type="EMBL" id="GAG18626.1"/>
    </source>
</evidence>
<dbReference type="InterPro" id="IPR036291">
    <property type="entry name" value="NAD(P)-bd_dom_sf"/>
</dbReference>
<protein>
    <recommendedName>
        <fullName evidence="2">Short-chain dehydrogenase/reductase SDR</fullName>
    </recommendedName>
</protein>
<feature type="non-terminal residue" evidence="1">
    <location>
        <position position="46"/>
    </location>
</feature>
<proteinExistence type="predicted"/>
<accession>X0X0U5</accession>
<comment type="caution">
    <text evidence="1">The sequence shown here is derived from an EMBL/GenBank/DDBJ whole genome shotgun (WGS) entry which is preliminary data.</text>
</comment>
<organism evidence="1">
    <name type="scientific">marine sediment metagenome</name>
    <dbReference type="NCBI Taxonomy" id="412755"/>
    <lineage>
        <taxon>unclassified sequences</taxon>
        <taxon>metagenomes</taxon>
        <taxon>ecological metagenomes</taxon>
    </lineage>
</organism>
<dbReference type="SUPFAM" id="SSF51735">
    <property type="entry name" value="NAD(P)-binding Rossmann-fold domains"/>
    <property type="match status" value="1"/>
</dbReference>
<gene>
    <name evidence="1" type="ORF">S01H1_47065</name>
</gene>
<reference evidence="1" key="1">
    <citation type="journal article" date="2014" name="Front. Microbiol.">
        <title>High frequency of phylogenetically diverse reductive dehalogenase-homologous genes in deep subseafloor sedimentary metagenomes.</title>
        <authorList>
            <person name="Kawai M."/>
            <person name="Futagami T."/>
            <person name="Toyoda A."/>
            <person name="Takaki Y."/>
            <person name="Nishi S."/>
            <person name="Hori S."/>
            <person name="Arai W."/>
            <person name="Tsubouchi T."/>
            <person name="Morono Y."/>
            <person name="Uchiyama I."/>
            <person name="Ito T."/>
            <person name="Fujiyama A."/>
            <person name="Inagaki F."/>
            <person name="Takami H."/>
        </authorList>
    </citation>
    <scope>NUCLEOTIDE SEQUENCE</scope>
    <source>
        <strain evidence="1">Expedition CK06-06</strain>
    </source>
</reference>
<dbReference type="Pfam" id="PF00106">
    <property type="entry name" value="adh_short"/>
    <property type="match status" value="1"/>
</dbReference>